<dbReference type="EMBL" id="CP033237">
    <property type="protein sequence ID" value="AZF72477.1"/>
    <property type="molecule type" value="Genomic_DNA"/>
</dbReference>
<evidence type="ECO:0000313" key="8">
    <source>
        <dbReference type="EMBL" id="AZF75096.1"/>
    </source>
</evidence>
<dbReference type="Proteomes" id="UP000278715">
    <property type="component" value="Chromosome"/>
</dbReference>
<evidence type="ECO:0000313" key="13">
    <source>
        <dbReference type="Proteomes" id="UP000033057"/>
    </source>
</evidence>
<proteinExistence type="predicted"/>
<dbReference type="Proteomes" id="UP000269431">
    <property type="component" value="Chromosome"/>
</dbReference>
<dbReference type="EMBL" id="LT549890">
    <property type="protein sequence ID" value="SAI86171.1"/>
    <property type="molecule type" value="Genomic_DNA"/>
</dbReference>
<dbReference type="Proteomes" id="UP000267993">
    <property type="component" value="Chromosome"/>
</dbReference>
<dbReference type="Proteomes" id="UP000275843">
    <property type="component" value="Chromosome"/>
</dbReference>
<accession>A0A0E3KA63</accession>
<evidence type="ECO:0000313" key="20">
    <source>
        <dbReference type="Proteomes" id="UP000273443"/>
    </source>
</evidence>
<evidence type="ECO:0000313" key="11">
    <source>
        <dbReference type="EMBL" id="AZF82920.1"/>
    </source>
</evidence>
<evidence type="ECO:0000313" key="5">
    <source>
        <dbReference type="EMBL" id="AZF67237.1"/>
    </source>
</evidence>
<reference evidence="17 18" key="4">
    <citation type="journal article" date="2018" name="Proc. Natl. Acad. Sci. U.S.A.">
        <title>Nonmutational mechanism of inheritance in the Archaeon Sulfolobus solfataricus.</title>
        <authorList>
            <person name="Payne S."/>
            <person name="McCarthy S."/>
            <person name="Johnson T."/>
            <person name="North E."/>
            <person name="Blum P."/>
        </authorList>
    </citation>
    <scope>NUCLEOTIDE SEQUENCE [LARGE SCALE GENOMIC DNA]</scope>
    <source>
        <strain evidence="6 17">SARC-H</strain>
        <strain evidence="7 21">SARC-I</strain>
        <strain evidence="9 22">SARC-N</strain>
        <strain evidence="10 23">SARC-O</strain>
        <strain evidence="11 18">SUL120</strain>
        <strain evidence="5 19">SULG</strain>
        <strain evidence="8 20">SULM</strain>
    </source>
</reference>
<dbReference type="EMBL" id="CP033239">
    <property type="protein sequence ID" value="AZF77704.1"/>
    <property type="molecule type" value="Genomic_DNA"/>
</dbReference>
<dbReference type="KEGG" id="ssof:SULC_0295"/>
<dbReference type="Pfam" id="PF01656">
    <property type="entry name" value="CbiA"/>
    <property type="match status" value="1"/>
</dbReference>
<dbReference type="Gene3D" id="3.40.50.300">
    <property type="entry name" value="P-loop containing nucleotide triphosphate hydrolases"/>
    <property type="match status" value="1"/>
</dbReference>
<reference evidence="13 14" key="1">
    <citation type="journal article" date="2015" name="Genome Announc.">
        <title>Complete Genome Sequence of Sulfolobus solfataricus Strain 98/2 and Evolved Derivatives.</title>
        <authorList>
            <person name="McCarthy S."/>
            <person name="Gradnigo J."/>
            <person name="Johnson T."/>
            <person name="Payne S."/>
            <person name="Lipzen A."/>
            <person name="Martin J."/>
            <person name="Schackwitz W."/>
            <person name="Moriyama E."/>
            <person name="Blum P."/>
        </authorList>
    </citation>
    <scope>NUCLEOTIDE SEQUENCE [LARGE SCALE GENOMIC DNA]</scope>
    <source>
        <strain evidence="13">98/2 SULC</strain>
        <strain evidence="2">SARC-B</strain>
        <strain evidence="3">SARC-C</strain>
        <strain evidence="4 15">SULA</strain>
        <strain evidence="14">SULB</strain>
    </source>
</reference>
<dbReference type="EMBL" id="CP033240">
    <property type="protein sequence ID" value="AZF80312.1"/>
    <property type="molecule type" value="Genomic_DNA"/>
</dbReference>
<sequence length="206" mass="23922">MSISIFILSLKGGIGKSRLSYELSKYISKKKFKKVLLIDNDSLSTLSNLLGHYGDGLLDGFDLGSSLKEIDGIFILKLRNKIWFLEKFYDEERLEQLKFVLSRNWDYIIVDNYVGINEQNPIVRTVYDFSPIKIGIFLTDELSLDSTVEYSNCWNHLDSKHVLLINKSFDVNNVIDRTIIDNILNQDIPKKNEQFTIERTNKIKVF</sequence>
<feature type="domain" description="CobQ/CobB/MinD/ParA nucleotide binding" evidence="1">
    <location>
        <begin position="5"/>
        <end position="93"/>
    </location>
</feature>
<evidence type="ECO:0000313" key="23">
    <source>
        <dbReference type="Proteomes" id="UP000282269"/>
    </source>
</evidence>
<evidence type="ECO:0000313" key="2">
    <source>
        <dbReference type="EMBL" id="AKA72725.1"/>
    </source>
</evidence>
<dbReference type="OrthoDB" id="41381at2157"/>
<reference evidence="12" key="3">
    <citation type="submission" date="2016-04" db="EMBL/GenBank/DDBJ databases">
        <authorList>
            <person name="Evans L.H."/>
            <person name="Alamgir A."/>
            <person name="Owens N."/>
            <person name="Weber N.D."/>
            <person name="Virtaneva K."/>
            <person name="Barbian K."/>
            <person name="Babar A."/>
            <person name="Rosenke K."/>
        </authorList>
    </citation>
    <scope>NUCLEOTIDE SEQUENCE</scope>
    <source>
        <strain evidence="12">P1</strain>
    </source>
</reference>
<evidence type="ECO:0000313" key="18">
    <source>
        <dbReference type="Proteomes" id="UP000269431"/>
    </source>
</evidence>
<evidence type="ECO:0000313" key="7">
    <source>
        <dbReference type="EMBL" id="AZF72477.1"/>
    </source>
</evidence>
<dbReference type="EMBL" id="CP033236">
    <property type="protein sequence ID" value="AZF69857.1"/>
    <property type="molecule type" value="Genomic_DNA"/>
</dbReference>
<dbReference type="SUPFAM" id="SSF52540">
    <property type="entry name" value="P-loop containing nucleoside triphosphate hydrolases"/>
    <property type="match status" value="1"/>
</dbReference>
<evidence type="ECO:0000313" key="12">
    <source>
        <dbReference type="EMBL" id="SAI86171.1"/>
    </source>
</evidence>
<dbReference type="Proteomes" id="UP000076770">
    <property type="component" value="Chromosome i"/>
</dbReference>
<evidence type="ECO:0000313" key="17">
    <source>
        <dbReference type="Proteomes" id="UP000267993"/>
    </source>
</evidence>
<dbReference type="Proteomes" id="UP000282269">
    <property type="component" value="Chromosome"/>
</dbReference>
<dbReference type="RefSeq" id="WP_009992882.1">
    <property type="nucleotide sequence ID" value="NZ_CP011055.2"/>
</dbReference>
<evidence type="ECO:0000313" key="3">
    <source>
        <dbReference type="EMBL" id="AKA75424.1"/>
    </source>
</evidence>
<evidence type="ECO:0000313" key="10">
    <source>
        <dbReference type="EMBL" id="AZF80312.1"/>
    </source>
</evidence>
<dbReference type="InterPro" id="IPR002586">
    <property type="entry name" value="CobQ/CobB/MinD/ParA_Nub-bd_dom"/>
</dbReference>
<dbReference type="EMBL" id="CP011055">
    <property type="protein sequence ID" value="AKA72725.1"/>
    <property type="molecule type" value="Genomic_DNA"/>
</dbReference>
<dbReference type="GeneID" id="44128220"/>
<dbReference type="EMBL" id="CP011056">
    <property type="protein sequence ID" value="AKA75424.1"/>
    <property type="molecule type" value="Genomic_DNA"/>
</dbReference>
<dbReference type="EMBL" id="CP033241">
    <property type="protein sequence ID" value="AZF82920.1"/>
    <property type="molecule type" value="Genomic_DNA"/>
</dbReference>
<evidence type="ECO:0000313" key="6">
    <source>
        <dbReference type="EMBL" id="AZF69857.1"/>
    </source>
</evidence>
<dbReference type="PATRIC" id="fig|2287.6.peg.304"/>
<reference evidence="3" key="5">
    <citation type="submission" date="2018-10" db="EMBL/GenBank/DDBJ databases">
        <authorList>
            <person name="McCarthy S."/>
            <person name="Gradnigo J."/>
            <person name="Johnson T."/>
            <person name="Payne S."/>
            <person name="Lipzen A."/>
            <person name="Schackwitz W."/>
            <person name="Martin J."/>
            <person name="Moriyama E."/>
            <person name="Blum P."/>
        </authorList>
    </citation>
    <scope>NUCLEOTIDE SEQUENCE</scope>
    <source>
        <strain evidence="2">SARC-B</strain>
        <strain evidence="3">SARC-C</strain>
        <strain evidence="4">SULA</strain>
    </source>
</reference>
<evidence type="ECO:0000313" key="9">
    <source>
        <dbReference type="EMBL" id="AZF77704.1"/>
    </source>
</evidence>
<reference evidence="16" key="2">
    <citation type="submission" date="2016-04" db="EMBL/GenBank/DDBJ databases">
        <authorList>
            <person name="Shah S.A."/>
            <person name="Garrett R.A."/>
        </authorList>
    </citation>
    <scope>NUCLEOTIDE SEQUENCE [LARGE SCALE GENOMIC DNA]</scope>
    <source>
        <strain evidence="16">ATCC 35091 / DSM 1616 / JCM 8930 / NBRC 15331 / P1</strain>
    </source>
</reference>
<dbReference type="Proteomes" id="UP000273194">
    <property type="component" value="Chromosome"/>
</dbReference>
<evidence type="ECO:0000313" key="22">
    <source>
        <dbReference type="Proteomes" id="UP000278715"/>
    </source>
</evidence>
<evidence type="ECO:0000259" key="1">
    <source>
        <dbReference type="Pfam" id="PF01656"/>
    </source>
</evidence>
<dbReference type="Proteomes" id="UP000033106">
    <property type="component" value="Chromosome"/>
</dbReference>
<name>A0A0E3KA63_SACSO</name>
<dbReference type="AlphaFoldDB" id="A0A0E3KA63"/>
<evidence type="ECO:0000313" key="14">
    <source>
        <dbReference type="Proteomes" id="UP000033085"/>
    </source>
</evidence>
<dbReference type="Proteomes" id="UP000033057">
    <property type="component" value="Chromosome"/>
</dbReference>
<evidence type="ECO:0000313" key="16">
    <source>
        <dbReference type="Proteomes" id="UP000076770"/>
    </source>
</evidence>
<evidence type="ECO:0000313" key="21">
    <source>
        <dbReference type="Proteomes" id="UP000275843"/>
    </source>
</evidence>
<organism evidence="3 13">
    <name type="scientific">Saccharolobus solfataricus</name>
    <name type="common">Sulfolobus solfataricus</name>
    <dbReference type="NCBI Taxonomy" id="2287"/>
    <lineage>
        <taxon>Archaea</taxon>
        <taxon>Thermoproteota</taxon>
        <taxon>Thermoprotei</taxon>
        <taxon>Sulfolobales</taxon>
        <taxon>Sulfolobaceae</taxon>
        <taxon>Saccharolobus</taxon>
    </lineage>
</organism>
<evidence type="ECO:0000313" key="19">
    <source>
        <dbReference type="Proteomes" id="UP000273194"/>
    </source>
</evidence>
<evidence type="ECO:0000313" key="4">
    <source>
        <dbReference type="EMBL" id="AKA78116.1"/>
    </source>
</evidence>
<dbReference type="InterPro" id="IPR027417">
    <property type="entry name" value="P-loop_NTPase"/>
</dbReference>
<protein>
    <submittedName>
        <fullName evidence="3">ParA family protein</fullName>
    </submittedName>
</protein>
<dbReference type="Proteomes" id="UP000033085">
    <property type="component" value="Chromosome"/>
</dbReference>
<dbReference type="Proteomes" id="UP000273443">
    <property type="component" value="Chromosome"/>
</dbReference>
<dbReference type="EMBL" id="CP033235">
    <property type="protein sequence ID" value="AZF67237.1"/>
    <property type="molecule type" value="Genomic_DNA"/>
</dbReference>
<evidence type="ECO:0000313" key="15">
    <source>
        <dbReference type="Proteomes" id="UP000033106"/>
    </source>
</evidence>
<dbReference type="KEGG" id="ssoa:SULA_0295"/>
<gene>
    <name evidence="12" type="ORF">SSOP1_2617</name>
    <name evidence="4" type="ORF">SULA_0295</name>
    <name evidence="2" type="ORF">SULB_0297</name>
    <name evidence="3" type="ORF">SULC_0295</name>
    <name evidence="5" type="ORF">SULG_01505</name>
    <name evidence="6" type="ORF">SULH_01505</name>
    <name evidence="7" type="ORF">SULI_01505</name>
    <name evidence="8" type="ORF">SULM_01505</name>
    <name evidence="9" type="ORF">SULN_01505</name>
    <name evidence="10" type="ORF">SULO_01515</name>
    <name evidence="11" type="ORF">SULZ_01525</name>
</gene>
<dbReference type="EMBL" id="CP011057">
    <property type="protein sequence ID" value="AKA78116.1"/>
    <property type="molecule type" value="Genomic_DNA"/>
</dbReference>
<dbReference type="KEGG" id="ssol:SULB_0297"/>
<dbReference type="EMBL" id="CP033238">
    <property type="protein sequence ID" value="AZF75096.1"/>
    <property type="molecule type" value="Genomic_DNA"/>
</dbReference>